<dbReference type="KEGG" id="dae:Dtox_2314"/>
<dbReference type="eggNOG" id="COG0242">
    <property type="taxonomic scope" value="Bacteria"/>
</dbReference>
<keyword evidence="5 6" id="KW-0408">Iron</keyword>
<feature type="active site" evidence="6">
    <location>
        <position position="131"/>
    </location>
</feature>
<dbReference type="InterPro" id="IPR036821">
    <property type="entry name" value="Peptide_deformylase_sf"/>
</dbReference>
<dbReference type="AlphaFoldDB" id="C8W072"/>
<dbReference type="CDD" id="cd00487">
    <property type="entry name" value="Pep_deformylase"/>
    <property type="match status" value="1"/>
</dbReference>
<evidence type="ECO:0000256" key="5">
    <source>
        <dbReference type="ARBA" id="ARBA00023004"/>
    </source>
</evidence>
<dbReference type="HAMAP" id="MF_00163">
    <property type="entry name" value="Pep_deformylase"/>
    <property type="match status" value="1"/>
</dbReference>
<dbReference type="PIRSF" id="PIRSF004749">
    <property type="entry name" value="Pep_def"/>
    <property type="match status" value="1"/>
</dbReference>
<dbReference type="GO" id="GO:0042586">
    <property type="term" value="F:peptide deformylase activity"/>
    <property type="evidence" value="ECO:0007669"/>
    <property type="project" value="UniProtKB-UniRule"/>
</dbReference>
<evidence type="ECO:0000313" key="7">
    <source>
        <dbReference type="EMBL" id="ACV63127.1"/>
    </source>
</evidence>
<dbReference type="PRINTS" id="PR01576">
    <property type="entry name" value="PDEFORMYLASE"/>
</dbReference>
<dbReference type="GO" id="GO:0046872">
    <property type="term" value="F:metal ion binding"/>
    <property type="evidence" value="ECO:0007669"/>
    <property type="project" value="UniProtKB-KW"/>
</dbReference>
<accession>C8W072</accession>
<keyword evidence="3 6" id="KW-0378">Hydrolase</keyword>
<dbReference type="FunFam" id="3.90.45.10:FF:000005">
    <property type="entry name" value="Peptide deformylase"/>
    <property type="match status" value="1"/>
</dbReference>
<dbReference type="GO" id="GO:0006412">
    <property type="term" value="P:translation"/>
    <property type="evidence" value="ECO:0007669"/>
    <property type="project" value="UniProtKB-UniRule"/>
</dbReference>
<comment type="cofactor">
    <cofactor evidence="6">
        <name>Fe(2+)</name>
        <dbReference type="ChEBI" id="CHEBI:29033"/>
    </cofactor>
    <text evidence="6">Binds 1 Fe(2+) ion.</text>
</comment>
<evidence type="ECO:0000256" key="4">
    <source>
        <dbReference type="ARBA" id="ARBA00022917"/>
    </source>
</evidence>
<keyword evidence="8" id="KW-1185">Reference proteome</keyword>
<evidence type="ECO:0000256" key="3">
    <source>
        <dbReference type="ARBA" id="ARBA00022801"/>
    </source>
</evidence>
<evidence type="ECO:0000256" key="2">
    <source>
        <dbReference type="ARBA" id="ARBA00022723"/>
    </source>
</evidence>
<dbReference type="EC" id="3.5.1.88" evidence="6"/>
<dbReference type="SUPFAM" id="SSF56420">
    <property type="entry name" value="Peptide deformylase"/>
    <property type="match status" value="1"/>
</dbReference>
<dbReference type="EMBL" id="CP001720">
    <property type="protein sequence ID" value="ACV63127.1"/>
    <property type="molecule type" value="Genomic_DNA"/>
</dbReference>
<evidence type="ECO:0000256" key="1">
    <source>
        <dbReference type="ARBA" id="ARBA00010759"/>
    </source>
</evidence>
<evidence type="ECO:0000256" key="6">
    <source>
        <dbReference type="HAMAP-Rule" id="MF_00163"/>
    </source>
</evidence>
<dbReference type="Proteomes" id="UP000002217">
    <property type="component" value="Chromosome"/>
</dbReference>
<dbReference type="InterPro" id="IPR023635">
    <property type="entry name" value="Peptide_deformylase"/>
</dbReference>
<dbReference type="HOGENOM" id="CLU_061901_4_2_9"/>
<dbReference type="PANTHER" id="PTHR10458:SF22">
    <property type="entry name" value="PEPTIDE DEFORMYLASE"/>
    <property type="match status" value="1"/>
</dbReference>
<name>C8W072_DESAS</name>
<feature type="binding site" evidence="6">
    <location>
        <position position="88"/>
    </location>
    <ligand>
        <name>Fe cation</name>
        <dbReference type="ChEBI" id="CHEBI:24875"/>
    </ligand>
</feature>
<dbReference type="PANTHER" id="PTHR10458">
    <property type="entry name" value="PEPTIDE DEFORMYLASE"/>
    <property type="match status" value="1"/>
</dbReference>
<keyword evidence="4 6" id="KW-0648">Protein biosynthesis</keyword>
<feature type="binding site" evidence="6">
    <location>
        <position position="134"/>
    </location>
    <ligand>
        <name>Fe cation</name>
        <dbReference type="ChEBI" id="CHEBI:24875"/>
    </ligand>
</feature>
<protein>
    <recommendedName>
        <fullName evidence="6">Peptide deformylase</fullName>
        <shortName evidence="6">PDF</shortName>
        <ecNumber evidence="6">3.5.1.88</ecNumber>
    </recommendedName>
    <alternativeName>
        <fullName evidence="6">Polypeptide deformylase</fullName>
    </alternativeName>
</protein>
<comment type="catalytic activity">
    <reaction evidence="6">
        <text>N-terminal N-formyl-L-methionyl-[peptide] + H2O = N-terminal L-methionyl-[peptide] + formate</text>
        <dbReference type="Rhea" id="RHEA:24420"/>
        <dbReference type="Rhea" id="RHEA-COMP:10639"/>
        <dbReference type="Rhea" id="RHEA-COMP:10640"/>
        <dbReference type="ChEBI" id="CHEBI:15377"/>
        <dbReference type="ChEBI" id="CHEBI:15740"/>
        <dbReference type="ChEBI" id="CHEBI:49298"/>
        <dbReference type="ChEBI" id="CHEBI:64731"/>
        <dbReference type="EC" id="3.5.1.88"/>
    </reaction>
</comment>
<keyword evidence="2 6" id="KW-0479">Metal-binding</keyword>
<dbReference type="OrthoDB" id="9784988at2"/>
<dbReference type="Pfam" id="PF01327">
    <property type="entry name" value="Pep_deformylase"/>
    <property type="match status" value="1"/>
</dbReference>
<dbReference type="NCBIfam" id="TIGR00079">
    <property type="entry name" value="pept_deformyl"/>
    <property type="match status" value="1"/>
</dbReference>
<proteinExistence type="inferred from homology"/>
<gene>
    <name evidence="6" type="primary">def</name>
    <name evidence="7" type="ordered locus">Dtox_2314</name>
</gene>
<dbReference type="Gene3D" id="3.90.45.10">
    <property type="entry name" value="Peptide deformylase"/>
    <property type="match status" value="1"/>
</dbReference>
<comment type="similarity">
    <text evidence="1 6">Belongs to the polypeptide deformylase family.</text>
</comment>
<feature type="binding site" evidence="6">
    <location>
        <position position="130"/>
    </location>
    <ligand>
        <name>Fe cation</name>
        <dbReference type="ChEBI" id="CHEBI:24875"/>
    </ligand>
</feature>
<dbReference type="STRING" id="485916.Dtox_2314"/>
<comment type="function">
    <text evidence="6">Removes the formyl group from the N-terminal Met of newly synthesized proteins. Requires at least a dipeptide for an efficient rate of reaction. N-terminal L-methionine is a prerequisite for activity but the enzyme has broad specificity at other positions.</text>
</comment>
<organism evidence="7 8">
    <name type="scientific">Desulfofarcimen acetoxidans (strain ATCC 49208 / DSM 771 / KCTC 5769 / VKM B-1644 / 5575)</name>
    <name type="common">Desulfotomaculum acetoxidans</name>
    <dbReference type="NCBI Taxonomy" id="485916"/>
    <lineage>
        <taxon>Bacteria</taxon>
        <taxon>Bacillati</taxon>
        <taxon>Bacillota</taxon>
        <taxon>Clostridia</taxon>
        <taxon>Eubacteriales</taxon>
        <taxon>Peptococcaceae</taxon>
        <taxon>Desulfofarcimen</taxon>
    </lineage>
</organism>
<sequence>MAIYNIVEVGDPVLRQKANPVKNINSSIHKLLKNMADTMYDAKGVGLAAPQIGISKRVVVVDIGEGLLELINPRIIKASGQETDTEGCLSIPGTLGQVPRASKIQVQALNRNGEQVEYHVKGFMARAVQHELDHLDGILFIDKAESLRKQFEDVVLENKAKAKG</sequence>
<dbReference type="NCBIfam" id="NF001159">
    <property type="entry name" value="PRK00150.1-3"/>
    <property type="match status" value="1"/>
</dbReference>
<evidence type="ECO:0000313" key="8">
    <source>
        <dbReference type="Proteomes" id="UP000002217"/>
    </source>
</evidence>
<dbReference type="RefSeq" id="WP_015757828.1">
    <property type="nucleotide sequence ID" value="NC_013216.1"/>
</dbReference>
<reference evidence="7 8" key="1">
    <citation type="journal article" date="2009" name="Stand. Genomic Sci.">
        <title>Complete genome sequence of Desulfotomaculum acetoxidans type strain (5575).</title>
        <authorList>
            <person name="Spring S."/>
            <person name="Lapidus A."/>
            <person name="Schroder M."/>
            <person name="Gleim D."/>
            <person name="Sims D."/>
            <person name="Meincke L."/>
            <person name="Glavina Del Rio T."/>
            <person name="Tice H."/>
            <person name="Copeland A."/>
            <person name="Cheng J.F."/>
            <person name="Lucas S."/>
            <person name="Chen F."/>
            <person name="Nolan M."/>
            <person name="Bruce D."/>
            <person name="Goodwin L."/>
            <person name="Pitluck S."/>
            <person name="Ivanova N."/>
            <person name="Mavromatis K."/>
            <person name="Mikhailova N."/>
            <person name="Pati A."/>
            <person name="Chen A."/>
            <person name="Palaniappan K."/>
            <person name="Land M."/>
            <person name="Hauser L."/>
            <person name="Chang Y.J."/>
            <person name="Jeffries C.D."/>
            <person name="Chain P."/>
            <person name="Saunders E."/>
            <person name="Brettin T."/>
            <person name="Detter J.C."/>
            <person name="Goker M."/>
            <person name="Bristow J."/>
            <person name="Eisen J.A."/>
            <person name="Markowitz V."/>
            <person name="Hugenholtz P."/>
            <person name="Kyrpides N.C."/>
            <person name="Klenk H.P."/>
            <person name="Han C."/>
        </authorList>
    </citation>
    <scope>NUCLEOTIDE SEQUENCE [LARGE SCALE GENOMIC DNA]</scope>
    <source>
        <strain evidence="8">ATCC 49208 / DSM 771 / VKM B-1644</strain>
    </source>
</reference>